<protein>
    <submittedName>
        <fullName evidence="2">Uncharacterized protein</fullName>
    </submittedName>
</protein>
<evidence type="ECO:0000313" key="2">
    <source>
        <dbReference type="EMBL" id="PSN68931.1"/>
    </source>
</evidence>
<keyword evidence="3" id="KW-1185">Reference proteome</keyword>
<feature type="region of interest" description="Disordered" evidence="1">
    <location>
        <begin position="1"/>
        <end position="106"/>
    </location>
</feature>
<feature type="compositionally biased region" description="Gly residues" evidence="1">
    <location>
        <begin position="28"/>
        <end position="45"/>
    </location>
</feature>
<evidence type="ECO:0000313" key="3">
    <source>
        <dbReference type="Proteomes" id="UP000240883"/>
    </source>
</evidence>
<sequence>MWQKKNRDRDLNSSERKSQFDDDDEAAGLGGCSSSSGGGGGGGDGSSSDNRRRGRSRGHSRDHDGSSAMGRGPRGRRDGRRMTMSGMRASSGWPVNTHASPLPHRERAPYRRTVPVSPRLGFPFPLPLTVRPSFVSHAPCHVQAWYSDTARSTHGANSRVARAQARDMGGETRWPSILQHVMPRRPMFPTFLRILPARPPPAPEPQCPRALPFSHDARMHARLVRSLHPIRGYALFLVPSAGETVSLRLDPCVVGVCVRRVAQEHQHQHQHTNHHHAHTPSSSAAIIERMPGCTCPRLFLEPR</sequence>
<organism evidence="2 3">
    <name type="scientific">Corynespora cassiicola Philippines</name>
    <dbReference type="NCBI Taxonomy" id="1448308"/>
    <lineage>
        <taxon>Eukaryota</taxon>
        <taxon>Fungi</taxon>
        <taxon>Dikarya</taxon>
        <taxon>Ascomycota</taxon>
        <taxon>Pezizomycotina</taxon>
        <taxon>Dothideomycetes</taxon>
        <taxon>Pleosporomycetidae</taxon>
        <taxon>Pleosporales</taxon>
        <taxon>Corynesporascaceae</taxon>
        <taxon>Corynespora</taxon>
    </lineage>
</organism>
<dbReference type="Proteomes" id="UP000240883">
    <property type="component" value="Unassembled WGS sequence"/>
</dbReference>
<evidence type="ECO:0000256" key="1">
    <source>
        <dbReference type="SAM" id="MobiDB-lite"/>
    </source>
</evidence>
<accession>A0A2T2NU16</accession>
<gene>
    <name evidence="2" type="ORF">BS50DRAFT_328390</name>
</gene>
<dbReference type="EMBL" id="KZ678133">
    <property type="protein sequence ID" value="PSN68931.1"/>
    <property type="molecule type" value="Genomic_DNA"/>
</dbReference>
<proteinExistence type="predicted"/>
<dbReference type="AlphaFoldDB" id="A0A2T2NU16"/>
<reference evidence="2 3" key="1">
    <citation type="journal article" date="2018" name="Front. Microbiol.">
        <title>Genome-Wide Analysis of Corynespora cassiicola Leaf Fall Disease Putative Effectors.</title>
        <authorList>
            <person name="Lopez D."/>
            <person name="Ribeiro S."/>
            <person name="Label P."/>
            <person name="Fumanal B."/>
            <person name="Venisse J.S."/>
            <person name="Kohler A."/>
            <person name="de Oliveira R.R."/>
            <person name="Labutti K."/>
            <person name="Lipzen A."/>
            <person name="Lail K."/>
            <person name="Bauer D."/>
            <person name="Ohm R.A."/>
            <person name="Barry K.W."/>
            <person name="Spatafora J."/>
            <person name="Grigoriev I.V."/>
            <person name="Martin F.M."/>
            <person name="Pujade-Renaud V."/>
        </authorList>
    </citation>
    <scope>NUCLEOTIDE SEQUENCE [LARGE SCALE GENOMIC DNA]</scope>
    <source>
        <strain evidence="2 3">Philippines</strain>
    </source>
</reference>
<feature type="compositionally biased region" description="Basic and acidic residues" evidence="1">
    <location>
        <begin position="1"/>
        <end position="20"/>
    </location>
</feature>
<name>A0A2T2NU16_CORCC</name>